<feature type="compositionally biased region" description="Basic and acidic residues" evidence="1">
    <location>
        <begin position="336"/>
        <end position="355"/>
    </location>
</feature>
<feature type="compositionally biased region" description="Basic residues" evidence="1">
    <location>
        <begin position="35"/>
        <end position="44"/>
    </location>
</feature>
<feature type="region of interest" description="Disordered" evidence="1">
    <location>
        <begin position="332"/>
        <end position="362"/>
    </location>
</feature>
<sequence>MRNDSQVFEAPVSASRDIISGSNKAKYDLASSKNLSKKSRRPFKRTPPPQSAASLKFFSTPELCEKALHYLQPWHLINAKQVSHEINNTIIGSIKLQRALFRKPDHRLVTGQAVERDIPERNVSTRELKAIRAARSIHPGPLLRANPWLFLSARGVRPAQLLCISNLLRELIRNGTTVEPFLGNMFITQPPIEHVEVECYYRPRGRPGDGSATSHWKCVVPGGIKVENLVEHIQRKLRASAEGLEKIMDSPTAHIITIGLRDGFQRIPLSKETKQVGAVSETTLSKLVRMSAINLYQPHKMCLSSPIHAPEDTADMRKSPCAAQTCSNETAPAVIDPKKDNSDCDSNIKNDHGNELEPVPPSAQSAASLDFFSTPELLEMALLLLPPHDILSATRISVQTNKTIAGSSKLQRALFRKADHSPIVGTAVVRPNPLAAFLAPFLSDPQQDNAPVAVHDGLLLHPNPFVFGPTDGLPFIGQFRLTGFMVDTTNSGVRVQPSLGDMYISRPPISRISVEPRSMGAVRKQWELHVKGGVKVKHLVQFARLVRGGVEDGKWPGWKKVALQLGDGRLREEHLRQRAEVGSDSVVQLLHVQAEIEELIVVAAASRSGNCAEVWFVEESDLKLARTLDRVLDVLEDLSGLENALWVAEEEEHALAQLWRGEELRERGRAGSGALKAVSTITPTMTAQKIIAGLRTIPPEASFVNDHEAIMTPSAMDNNAPVQPTAAARFFETPEMCERMLLYLEPMDVLHAQQASVIINNTIRGSVKLQRALFYSPDQEITADHQTLRRFTYVFRPNNGERVDVVDESKRLPRANPFIFEKPDVLQFQPETFHLQPRIERVIDSSSSDLQSLAGMFLTQPPVTSIQVECRFFHASPLGLKLAREWPLYVADGIKVEDLVACAREALAKHYAETPWTKDVWHTVNVKVGDPDDDDKCYWRVVGGR</sequence>
<dbReference type="OrthoDB" id="10685305at2759"/>
<dbReference type="InParanoid" id="F9XEW5"/>
<organism evidence="2 3">
    <name type="scientific">Zymoseptoria tritici (strain CBS 115943 / IPO323)</name>
    <name type="common">Speckled leaf blotch fungus</name>
    <name type="synonym">Septoria tritici</name>
    <dbReference type="NCBI Taxonomy" id="336722"/>
    <lineage>
        <taxon>Eukaryota</taxon>
        <taxon>Fungi</taxon>
        <taxon>Dikarya</taxon>
        <taxon>Ascomycota</taxon>
        <taxon>Pezizomycotina</taxon>
        <taxon>Dothideomycetes</taxon>
        <taxon>Dothideomycetidae</taxon>
        <taxon>Mycosphaerellales</taxon>
        <taxon>Mycosphaerellaceae</taxon>
        <taxon>Zymoseptoria</taxon>
    </lineage>
</organism>
<evidence type="ECO:0000313" key="3">
    <source>
        <dbReference type="Proteomes" id="UP000008062"/>
    </source>
</evidence>
<evidence type="ECO:0000256" key="1">
    <source>
        <dbReference type="SAM" id="MobiDB-lite"/>
    </source>
</evidence>
<dbReference type="Proteomes" id="UP000008062">
    <property type="component" value="Chromosome 7"/>
</dbReference>
<dbReference type="HOGENOM" id="CLU_311054_0_0_1"/>
<dbReference type="GeneID" id="13397606"/>
<dbReference type="RefSeq" id="XP_003850868.1">
    <property type="nucleotide sequence ID" value="XM_003850820.1"/>
</dbReference>
<name>F9XEW5_ZYMTI</name>
<reference evidence="2 3" key="1">
    <citation type="journal article" date="2011" name="PLoS Genet.">
        <title>Finished genome of the fungal wheat pathogen Mycosphaerella graminicola reveals dispensome structure, chromosome plasticity, and stealth pathogenesis.</title>
        <authorList>
            <person name="Goodwin S.B."/>
            <person name="Ben M'barek S."/>
            <person name="Dhillon B."/>
            <person name="Wittenberg A.H.J."/>
            <person name="Crane C.F."/>
            <person name="Hane J.K."/>
            <person name="Foster A.J."/>
            <person name="Van der Lee T.A.J."/>
            <person name="Grimwood J."/>
            <person name="Aerts A."/>
            <person name="Antoniw J."/>
            <person name="Bailey A."/>
            <person name="Bluhm B."/>
            <person name="Bowler J."/>
            <person name="Bristow J."/>
            <person name="van der Burgt A."/>
            <person name="Canto-Canche B."/>
            <person name="Churchill A.C.L."/>
            <person name="Conde-Ferraez L."/>
            <person name="Cools H.J."/>
            <person name="Coutinho P.M."/>
            <person name="Csukai M."/>
            <person name="Dehal P."/>
            <person name="De Wit P."/>
            <person name="Donzelli B."/>
            <person name="van de Geest H.C."/>
            <person name="van Ham R.C.H.J."/>
            <person name="Hammond-Kosack K.E."/>
            <person name="Henrissat B."/>
            <person name="Kilian A."/>
            <person name="Kobayashi A.K."/>
            <person name="Koopmann E."/>
            <person name="Kourmpetis Y."/>
            <person name="Kuzniar A."/>
            <person name="Lindquist E."/>
            <person name="Lombard V."/>
            <person name="Maliepaard C."/>
            <person name="Martins N."/>
            <person name="Mehrabi R."/>
            <person name="Nap J.P.H."/>
            <person name="Ponomarenko A."/>
            <person name="Rudd J.J."/>
            <person name="Salamov A."/>
            <person name="Schmutz J."/>
            <person name="Schouten H.J."/>
            <person name="Shapiro H."/>
            <person name="Stergiopoulos I."/>
            <person name="Torriani S.F.F."/>
            <person name="Tu H."/>
            <person name="de Vries R.P."/>
            <person name="Waalwijk C."/>
            <person name="Ware S.B."/>
            <person name="Wiebenga A."/>
            <person name="Zwiers L.-H."/>
            <person name="Oliver R.P."/>
            <person name="Grigoriev I.V."/>
            <person name="Kema G.H.J."/>
        </authorList>
    </citation>
    <scope>NUCLEOTIDE SEQUENCE [LARGE SCALE GENOMIC DNA]</scope>
    <source>
        <strain evidence="3">CBS 115943 / IPO323</strain>
    </source>
</reference>
<gene>
    <name evidence="2" type="ORF">MYCGRDRAFT_94748</name>
</gene>
<dbReference type="EMBL" id="CM001202">
    <property type="protein sequence ID" value="EGP85844.1"/>
    <property type="molecule type" value="Genomic_DNA"/>
</dbReference>
<accession>F9XEW5</accession>
<feature type="region of interest" description="Disordered" evidence="1">
    <location>
        <begin position="29"/>
        <end position="51"/>
    </location>
</feature>
<evidence type="ECO:0008006" key="4">
    <source>
        <dbReference type="Google" id="ProtNLM"/>
    </source>
</evidence>
<proteinExistence type="predicted"/>
<dbReference type="AlphaFoldDB" id="F9XEW5"/>
<keyword evidence="3" id="KW-1185">Reference proteome</keyword>
<protein>
    <recommendedName>
        <fullName evidence="4">F-box domain-containing protein</fullName>
    </recommendedName>
</protein>
<dbReference type="KEGG" id="ztr:MYCGRDRAFT_94748"/>
<evidence type="ECO:0000313" key="2">
    <source>
        <dbReference type="EMBL" id="EGP85844.1"/>
    </source>
</evidence>